<dbReference type="Pfam" id="PF13456">
    <property type="entry name" value="RVT_3"/>
    <property type="match status" value="1"/>
</dbReference>
<evidence type="ECO:0000313" key="2">
    <source>
        <dbReference type="EMBL" id="CAI0553158.1"/>
    </source>
</evidence>
<dbReference type="InterPro" id="IPR002156">
    <property type="entry name" value="RNaseH_domain"/>
</dbReference>
<protein>
    <recommendedName>
        <fullName evidence="1">RNase H type-1 domain-containing protein</fullName>
    </recommendedName>
</protein>
<evidence type="ECO:0000313" key="3">
    <source>
        <dbReference type="Proteomes" id="UP001154282"/>
    </source>
</evidence>
<dbReference type="InterPro" id="IPR053151">
    <property type="entry name" value="RNase_H-like"/>
</dbReference>
<sequence>GLIHWQPPPPEWVCLNSDGSVLPSSGHVAAGGLIRDHLGRCLAAFAINLGTCSITQAELRGAVEGLQVAWDAGLRRVLVQLDSQCAVQLLQGETSDDHPCMTIRGFPYPGWF</sequence>
<feature type="non-terminal residue" evidence="2">
    <location>
        <position position="1"/>
    </location>
</feature>
<dbReference type="PANTHER" id="PTHR47723:SF13">
    <property type="entry name" value="PUTATIVE-RELATED"/>
    <property type="match status" value="1"/>
</dbReference>
<keyword evidence="3" id="KW-1185">Reference proteome</keyword>
<evidence type="ECO:0000259" key="1">
    <source>
        <dbReference type="Pfam" id="PF13456"/>
    </source>
</evidence>
<gene>
    <name evidence="2" type="ORF">LITE_LOCUS46734</name>
</gene>
<proteinExistence type="predicted"/>
<dbReference type="GO" id="GO:0003676">
    <property type="term" value="F:nucleic acid binding"/>
    <property type="evidence" value="ECO:0007669"/>
    <property type="project" value="InterPro"/>
</dbReference>
<dbReference type="InterPro" id="IPR036397">
    <property type="entry name" value="RNaseH_sf"/>
</dbReference>
<organism evidence="2 3">
    <name type="scientific">Linum tenue</name>
    <dbReference type="NCBI Taxonomy" id="586396"/>
    <lineage>
        <taxon>Eukaryota</taxon>
        <taxon>Viridiplantae</taxon>
        <taxon>Streptophyta</taxon>
        <taxon>Embryophyta</taxon>
        <taxon>Tracheophyta</taxon>
        <taxon>Spermatophyta</taxon>
        <taxon>Magnoliopsida</taxon>
        <taxon>eudicotyledons</taxon>
        <taxon>Gunneridae</taxon>
        <taxon>Pentapetalae</taxon>
        <taxon>rosids</taxon>
        <taxon>fabids</taxon>
        <taxon>Malpighiales</taxon>
        <taxon>Linaceae</taxon>
        <taxon>Linum</taxon>
    </lineage>
</organism>
<dbReference type="PANTHER" id="PTHR47723">
    <property type="entry name" value="OS05G0353850 PROTEIN"/>
    <property type="match status" value="1"/>
</dbReference>
<name>A0AAV0RA11_9ROSI</name>
<dbReference type="AlphaFoldDB" id="A0AAV0RA11"/>
<dbReference type="EMBL" id="CAMGYJ010000010">
    <property type="protein sequence ID" value="CAI0553158.1"/>
    <property type="molecule type" value="Genomic_DNA"/>
</dbReference>
<comment type="caution">
    <text evidence="2">The sequence shown here is derived from an EMBL/GenBank/DDBJ whole genome shotgun (WGS) entry which is preliminary data.</text>
</comment>
<feature type="domain" description="RNase H type-1" evidence="1">
    <location>
        <begin position="16"/>
        <end position="98"/>
    </location>
</feature>
<dbReference type="InterPro" id="IPR044730">
    <property type="entry name" value="RNase_H-like_dom_plant"/>
</dbReference>
<dbReference type="Proteomes" id="UP001154282">
    <property type="component" value="Unassembled WGS sequence"/>
</dbReference>
<dbReference type="SUPFAM" id="SSF53098">
    <property type="entry name" value="Ribonuclease H-like"/>
    <property type="match status" value="1"/>
</dbReference>
<accession>A0AAV0RA11</accession>
<dbReference type="GO" id="GO:0004523">
    <property type="term" value="F:RNA-DNA hybrid ribonuclease activity"/>
    <property type="evidence" value="ECO:0007669"/>
    <property type="project" value="InterPro"/>
</dbReference>
<dbReference type="CDD" id="cd06222">
    <property type="entry name" value="RNase_H_like"/>
    <property type="match status" value="1"/>
</dbReference>
<dbReference type="Gene3D" id="3.30.420.10">
    <property type="entry name" value="Ribonuclease H-like superfamily/Ribonuclease H"/>
    <property type="match status" value="1"/>
</dbReference>
<reference evidence="2" key="1">
    <citation type="submission" date="2022-08" db="EMBL/GenBank/DDBJ databases">
        <authorList>
            <person name="Gutierrez-Valencia J."/>
        </authorList>
    </citation>
    <scope>NUCLEOTIDE SEQUENCE</scope>
</reference>
<dbReference type="InterPro" id="IPR012337">
    <property type="entry name" value="RNaseH-like_sf"/>
</dbReference>